<feature type="binding site" evidence="4">
    <location>
        <begin position="134"/>
        <end position="142"/>
    </location>
    <ligand>
        <name>ATP</name>
        <dbReference type="ChEBI" id="CHEBI:30616"/>
    </ligand>
</feature>
<dbReference type="Pfam" id="PF01812">
    <property type="entry name" value="5-FTHF_cyc-lig"/>
    <property type="match status" value="1"/>
</dbReference>
<evidence type="ECO:0000256" key="4">
    <source>
        <dbReference type="PIRSR" id="PIRSR006806-1"/>
    </source>
</evidence>
<dbReference type="InterPro" id="IPR024185">
    <property type="entry name" value="FTHF_cligase-like_sf"/>
</dbReference>
<feature type="binding site" evidence="4">
    <location>
        <position position="49"/>
    </location>
    <ligand>
        <name>substrate</name>
    </ligand>
</feature>
<keyword evidence="3 4" id="KW-0067">ATP-binding</keyword>
<dbReference type="GO" id="GO:0009396">
    <property type="term" value="P:folic acid-containing compound biosynthetic process"/>
    <property type="evidence" value="ECO:0007669"/>
    <property type="project" value="TreeGrafter"/>
</dbReference>
<feature type="binding site" evidence="4">
    <location>
        <position position="56"/>
    </location>
    <ligand>
        <name>substrate</name>
    </ligand>
</feature>
<keyword evidence="5" id="KW-0479">Metal-binding</keyword>
<evidence type="ECO:0000313" key="6">
    <source>
        <dbReference type="EMBL" id="GCC52012.1"/>
    </source>
</evidence>
<comment type="caution">
    <text evidence="6">The sequence shown here is derived from an EMBL/GenBank/DDBJ whole genome shotgun (WGS) entry which is preliminary data.</text>
</comment>
<accession>A0A401UAW5</accession>
<keyword evidence="2 4" id="KW-0547">Nucleotide-binding</keyword>
<feature type="binding site" evidence="4">
    <location>
        <begin position="3"/>
        <end position="7"/>
    </location>
    <ligand>
        <name>ATP</name>
        <dbReference type="ChEBI" id="CHEBI:30616"/>
    </ligand>
</feature>
<evidence type="ECO:0000256" key="1">
    <source>
        <dbReference type="ARBA" id="ARBA00010638"/>
    </source>
</evidence>
<dbReference type="AlphaFoldDB" id="A0A401UAW5"/>
<dbReference type="GO" id="GO:0030272">
    <property type="term" value="F:5-formyltetrahydrofolate cyclo-ligase activity"/>
    <property type="evidence" value="ECO:0007669"/>
    <property type="project" value="UniProtKB-EC"/>
</dbReference>
<evidence type="ECO:0000256" key="5">
    <source>
        <dbReference type="RuleBase" id="RU361279"/>
    </source>
</evidence>
<keyword evidence="6" id="KW-0436">Ligase</keyword>
<comment type="cofactor">
    <cofactor evidence="5">
        <name>Mg(2+)</name>
        <dbReference type="ChEBI" id="CHEBI:18420"/>
    </cofactor>
</comment>
<dbReference type="NCBIfam" id="TIGR02727">
    <property type="entry name" value="MTHFS_bact"/>
    <property type="match status" value="1"/>
</dbReference>
<reference evidence="6 7" key="1">
    <citation type="submission" date="2018-11" db="EMBL/GenBank/DDBJ databases">
        <title>Chryseotalea sanarue gen. nov., sp., nov., a member of the family Cytophagaceae, isolated from a brackish lake in Hamamatsu Japan.</title>
        <authorList>
            <person name="Maejima Y."/>
            <person name="Iino T."/>
            <person name="Muraguchi Y."/>
            <person name="Fukuda K."/>
            <person name="Ohkuma M."/>
            <person name="Moriuchi R."/>
            <person name="Dohra H."/>
            <person name="Kimbara K."/>
            <person name="Shintani M."/>
        </authorList>
    </citation>
    <scope>NUCLEOTIDE SEQUENCE [LARGE SCALE GENOMIC DNA]</scope>
    <source>
        <strain evidence="6 7">Ys</strain>
    </source>
</reference>
<evidence type="ECO:0000256" key="3">
    <source>
        <dbReference type="ARBA" id="ARBA00022840"/>
    </source>
</evidence>
<name>A0A401UAW5_9BACT</name>
<dbReference type="PIRSF" id="PIRSF006806">
    <property type="entry name" value="FTHF_cligase"/>
    <property type="match status" value="1"/>
</dbReference>
<dbReference type="OrthoDB" id="9801938at2"/>
<comment type="similarity">
    <text evidence="1 5">Belongs to the 5-formyltetrahydrofolate cyclo-ligase family.</text>
</comment>
<dbReference type="GO" id="GO:0005524">
    <property type="term" value="F:ATP binding"/>
    <property type="evidence" value="ECO:0007669"/>
    <property type="project" value="UniProtKB-KW"/>
</dbReference>
<evidence type="ECO:0000256" key="2">
    <source>
        <dbReference type="ARBA" id="ARBA00022741"/>
    </source>
</evidence>
<dbReference type="EMBL" id="BHXQ01000004">
    <property type="protein sequence ID" value="GCC52012.1"/>
    <property type="molecule type" value="Genomic_DNA"/>
</dbReference>
<comment type="catalytic activity">
    <reaction evidence="5">
        <text>(6S)-5-formyl-5,6,7,8-tetrahydrofolate + ATP = (6R)-5,10-methenyltetrahydrofolate + ADP + phosphate</text>
        <dbReference type="Rhea" id="RHEA:10488"/>
        <dbReference type="ChEBI" id="CHEBI:30616"/>
        <dbReference type="ChEBI" id="CHEBI:43474"/>
        <dbReference type="ChEBI" id="CHEBI:57455"/>
        <dbReference type="ChEBI" id="CHEBI:57457"/>
        <dbReference type="ChEBI" id="CHEBI:456216"/>
        <dbReference type="EC" id="6.3.3.2"/>
    </reaction>
</comment>
<dbReference type="SUPFAM" id="SSF100950">
    <property type="entry name" value="NagB/RpiA/CoA transferase-like"/>
    <property type="match status" value="1"/>
</dbReference>
<dbReference type="Gene3D" id="3.40.50.10420">
    <property type="entry name" value="NagB/RpiA/CoA transferase-like"/>
    <property type="match status" value="1"/>
</dbReference>
<dbReference type="GO" id="GO:0046872">
    <property type="term" value="F:metal ion binding"/>
    <property type="evidence" value="ECO:0007669"/>
    <property type="project" value="UniProtKB-KW"/>
</dbReference>
<proteinExistence type="inferred from homology"/>
<organism evidence="6 7">
    <name type="scientific">Chryseotalea sanaruensis</name>
    <dbReference type="NCBI Taxonomy" id="2482724"/>
    <lineage>
        <taxon>Bacteria</taxon>
        <taxon>Pseudomonadati</taxon>
        <taxon>Bacteroidota</taxon>
        <taxon>Cytophagia</taxon>
        <taxon>Cytophagales</taxon>
        <taxon>Chryseotaleaceae</taxon>
        <taxon>Chryseotalea</taxon>
    </lineage>
</organism>
<dbReference type="EC" id="6.3.3.2" evidence="5"/>
<dbReference type="RefSeq" id="WP_127122666.1">
    <property type="nucleotide sequence ID" value="NZ_BHXQ01000004.1"/>
</dbReference>
<evidence type="ECO:0000313" key="7">
    <source>
        <dbReference type="Proteomes" id="UP000288227"/>
    </source>
</evidence>
<dbReference type="PANTHER" id="PTHR23407:SF1">
    <property type="entry name" value="5-FORMYLTETRAHYDROFOLATE CYCLO-LIGASE"/>
    <property type="match status" value="1"/>
</dbReference>
<keyword evidence="7" id="KW-1185">Reference proteome</keyword>
<gene>
    <name evidence="6" type="ORF">SanaruYs_22440</name>
</gene>
<keyword evidence="5" id="KW-0460">Magnesium</keyword>
<dbReference type="GO" id="GO:0035999">
    <property type="term" value="P:tetrahydrofolate interconversion"/>
    <property type="evidence" value="ECO:0007669"/>
    <property type="project" value="TreeGrafter"/>
</dbReference>
<dbReference type="InterPro" id="IPR037171">
    <property type="entry name" value="NagB/RpiA_transferase-like"/>
</dbReference>
<dbReference type="Proteomes" id="UP000288227">
    <property type="component" value="Unassembled WGS sequence"/>
</dbReference>
<dbReference type="InterPro" id="IPR002698">
    <property type="entry name" value="FTHF_cligase"/>
</dbReference>
<sequence>MTKAELRKLYLQKRQNLGEVNYHQLNLALYHAFFTNIDLSFLKTVHTFLPIREKHEPDTWMIIDRIRREFPHIRLSLPKINAAGVMENIYFEGLHQLEKNKWGIEEPRHGVPTPAEKIDLVLMPLLCYDVEGNRIGYGKGYYDIFLKACKPTCKKIGVSLFDTTEIIDDVDPHDVPMDAILTPTGLRSFK</sequence>
<dbReference type="PANTHER" id="PTHR23407">
    <property type="entry name" value="ATPASE INHIBITOR/5-FORMYLTETRAHYDROFOLATE CYCLO-LIGASE"/>
    <property type="match status" value="1"/>
</dbReference>
<protein>
    <recommendedName>
        <fullName evidence="5">5-formyltetrahydrofolate cyclo-ligase</fullName>
        <ecNumber evidence="5">6.3.3.2</ecNumber>
    </recommendedName>
</protein>